<dbReference type="Pfam" id="PF12079">
    <property type="entry name" value="DUF3558"/>
    <property type="match status" value="1"/>
</dbReference>
<evidence type="ECO:0000313" key="3">
    <source>
        <dbReference type="Proteomes" id="UP001597286"/>
    </source>
</evidence>
<evidence type="ECO:0000256" key="1">
    <source>
        <dbReference type="SAM" id="SignalP"/>
    </source>
</evidence>
<protein>
    <submittedName>
        <fullName evidence="2">DUF3558 domain-containing protein</fullName>
    </submittedName>
</protein>
<feature type="chain" id="PRO_5047266229" evidence="1">
    <location>
        <begin position="26"/>
        <end position="168"/>
    </location>
</feature>
<evidence type="ECO:0000313" key="2">
    <source>
        <dbReference type="EMBL" id="MFD1814479.1"/>
    </source>
</evidence>
<organism evidence="2 3">
    <name type="scientific">Rhodococcus gannanensis</name>
    <dbReference type="NCBI Taxonomy" id="1960308"/>
    <lineage>
        <taxon>Bacteria</taxon>
        <taxon>Bacillati</taxon>
        <taxon>Actinomycetota</taxon>
        <taxon>Actinomycetes</taxon>
        <taxon>Mycobacteriales</taxon>
        <taxon>Nocardiaceae</taxon>
        <taxon>Rhodococcus</taxon>
    </lineage>
</organism>
<keyword evidence="1" id="KW-0732">Signal</keyword>
<reference evidence="3" key="1">
    <citation type="journal article" date="2019" name="Int. J. Syst. Evol. Microbiol.">
        <title>The Global Catalogue of Microorganisms (GCM) 10K type strain sequencing project: providing services to taxonomists for standard genome sequencing and annotation.</title>
        <authorList>
            <consortium name="The Broad Institute Genomics Platform"/>
            <consortium name="The Broad Institute Genome Sequencing Center for Infectious Disease"/>
            <person name="Wu L."/>
            <person name="Ma J."/>
        </authorList>
    </citation>
    <scope>NUCLEOTIDE SEQUENCE [LARGE SCALE GENOMIC DNA]</scope>
    <source>
        <strain evidence="3">DT72</strain>
    </source>
</reference>
<sequence>MKKSVGLLACAAALVAGCGTVSGQAEPAGSSITEPAFSPCDDIPDEAIRAVGFDPATEGRDVSGVKQPGWNMCNWQNGRRILRVQSNTYSLDDVRKNPDYRDFRDVDISGQPGLEFGHVTEAPEVLCYAVTDTSGGLMMVVATIRSNDGDPCELAHSAAVEFLPYADK</sequence>
<dbReference type="Proteomes" id="UP001597286">
    <property type="component" value="Unassembled WGS sequence"/>
</dbReference>
<feature type="signal peptide" evidence="1">
    <location>
        <begin position="1"/>
        <end position="25"/>
    </location>
</feature>
<dbReference type="PROSITE" id="PS51257">
    <property type="entry name" value="PROKAR_LIPOPROTEIN"/>
    <property type="match status" value="1"/>
</dbReference>
<keyword evidence="3" id="KW-1185">Reference proteome</keyword>
<name>A0ABW4P8A2_9NOCA</name>
<dbReference type="EMBL" id="JBHUFB010000019">
    <property type="protein sequence ID" value="MFD1814479.1"/>
    <property type="molecule type" value="Genomic_DNA"/>
</dbReference>
<comment type="caution">
    <text evidence="2">The sequence shown here is derived from an EMBL/GenBank/DDBJ whole genome shotgun (WGS) entry which is preliminary data.</text>
</comment>
<dbReference type="InterPro" id="IPR024520">
    <property type="entry name" value="DUF3558"/>
</dbReference>
<accession>A0ABW4P8A2</accession>
<gene>
    <name evidence="2" type="ORF">ACFSJG_19875</name>
</gene>
<dbReference type="RefSeq" id="WP_378486962.1">
    <property type="nucleotide sequence ID" value="NZ_JBHUFB010000019.1"/>
</dbReference>
<proteinExistence type="predicted"/>